<organism evidence="1 2">
    <name type="scientific">Glossina pallidipes</name>
    <name type="common">Tsetse fly</name>
    <dbReference type="NCBI Taxonomy" id="7398"/>
    <lineage>
        <taxon>Eukaryota</taxon>
        <taxon>Metazoa</taxon>
        <taxon>Ecdysozoa</taxon>
        <taxon>Arthropoda</taxon>
        <taxon>Hexapoda</taxon>
        <taxon>Insecta</taxon>
        <taxon>Pterygota</taxon>
        <taxon>Neoptera</taxon>
        <taxon>Endopterygota</taxon>
        <taxon>Diptera</taxon>
        <taxon>Brachycera</taxon>
        <taxon>Muscomorpha</taxon>
        <taxon>Hippoboscoidea</taxon>
        <taxon>Glossinidae</taxon>
        <taxon>Glossina</taxon>
    </lineage>
</organism>
<accession>A0A1B0AF44</accession>
<reference evidence="1" key="2">
    <citation type="submission" date="2020-05" db="UniProtKB">
        <authorList>
            <consortium name="EnsemblMetazoa"/>
        </authorList>
    </citation>
    <scope>IDENTIFICATION</scope>
    <source>
        <strain evidence="1">IAEA</strain>
    </source>
</reference>
<dbReference type="Proteomes" id="UP000092445">
    <property type="component" value="Unassembled WGS sequence"/>
</dbReference>
<evidence type="ECO:0000313" key="2">
    <source>
        <dbReference type="Proteomes" id="UP000092445"/>
    </source>
</evidence>
<dbReference type="AlphaFoldDB" id="A0A1B0AF44"/>
<proteinExistence type="predicted"/>
<dbReference type="VEuPathDB" id="VectorBase:GPAI043783"/>
<sequence>MPHYVQYLYVKGCRTRTFVQTPNVITVADILSATRIKTIGKLEGKEWKKEQKSIKDREYRIIEEMIYFNEGEGQREKKLKTKFPFTLLALVNSMKTSDGIKPSQR</sequence>
<keyword evidence="2" id="KW-1185">Reference proteome</keyword>
<name>A0A1B0AF44_GLOPL</name>
<dbReference type="EnsemblMetazoa" id="GPAI043783-RA">
    <property type="protein sequence ID" value="GPAI043783-PA"/>
    <property type="gene ID" value="GPAI043783"/>
</dbReference>
<protein>
    <submittedName>
        <fullName evidence="1">Uncharacterized protein</fullName>
    </submittedName>
</protein>
<reference evidence="2" key="1">
    <citation type="submission" date="2014-03" db="EMBL/GenBank/DDBJ databases">
        <authorList>
            <person name="Aksoy S."/>
            <person name="Warren W."/>
            <person name="Wilson R.K."/>
        </authorList>
    </citation>
    <scope>NUCLEOTIDE SEQUENCE [LARGE SCALE GENOMIC DNA]</scope>
    <source>
        <strain evidence="2">IAEA</strain>
    </source>
</reference>
<evidence type="ECO:0000313" key="1">
    <source>
        <dbReference type="EnsemblMetazoa" id="GPAI043783-PA"/>
    </source>
</evidence>